<reference evidence="2 3" key="1">
    <citation type="journal article" date="2019" name="Nat. Ecol. Evol.">
        <title>Megaphylogeny resolves global patterns of mushroom evolution.</title>
        <authorList>
            <person name="Varga T."/>
            <person name="Krizsan K."/>
            <person name="Foldi C."/>
            <person name="Dima B."/>
            <person name="Sanchez-Garcia M."/>
            <person name="Sanchez-Ramirez S."/>
            <person name="Szollosi G.J."/>
            <person name="Szarkandi J.G."/>
            <person name="Papp V."/>
            <person name="Albert L."/>
            <person name="Andreopoulos W."/>
            <person name="Angelini C."/>
            <person name="Antonin V."/>
            <person name="Barry K.W."/>
            <person name="Bougher N.L."/>
            <person name="Buchanan P."/>
            <person name="Buyck B."/>
            <person name="Bense V."/>
            <person name="Catcheside P."/>
            <person name="Chovatia M."/>
            <person name="Cooper J."/>
            <person name="Damon W."/>
            <person name="Desjardin D."/>
            <person name="Finy P."/>
            <person name="Geml J."/>
            <person name="Haridas S."/>
            <person name="Hughes K."/>
            <person name="Justo A."/>
            <person name="Karasinski D."/>
            <person name="Kautmanova I."/>
            <person name="Kiss B."/>
            <person name="Kocsube S."/>
            <person name="Kotiranta H."/>
            <person name="LaButti K.M."/>
            <person name="Lechner B.E."/>
            <person name="Liimatainen K."/>
            <person name="Lipzen A."/>
            <person name="Lukacs Z."/>
            <person name="Mihaltcheva S."/>
            <person name="Morgado L.N."/>
            <person name="Niskanen T."/>
            <person name="Noordeloos M.E."/>
            <person name="Ohm R.A."/>
            <person name="Ortiz-Santana B."/>
            <person name="Ovrebo C."/>
            <person name="Racz N."/>
            <person name="Riley R."/>
            <person name="Savchenko A."/>
            <person name="Shiryaev A."/>
            <person name="Soop K."/>
            <person name="Spirin V."/>
            <person name="Szebenyi C."/>
            <person name="Tomsovsky M."/>
            <person name="Tulloss R.E."/>
            <person name="Uehling J."/>
            <person name="Grigoriev I.V."/>
            <person name="Vagvolgyi C."/>
            <person name="Papp T."/>
            <person name="Martin F.M."/>
            <person name="Miettinen O."/>
            <person name="Hibbett D.S."/>
            <person name="Nagy L.G."/>
        </authorList>
    </citation>
    <scope>NUCLEOTIDE SEQUENCE [LARGE SCALE GENOMIC DNA]</scope>
    <source>
        <strain evidence="2 3">OMC1185</strain>
    </source>
</reference>
<evidence type="ECO:0000256" key="1">
    <source>
        <dbReference type="SAM" id="MobiDB-lite"/>
    </source>
</evidence>
<protein>
    <submittedName>
        <fullName evidence="2">Uncharacterized protein</fullName>
    </submittedName>
</protein>
<accession>A0A5C3ML03</accession>
<dbReference type="AlphaFoldDB" id="A0A5C3ML03"/>
<sequence>MGVGPDTMQGFRSAHGSCVGSRDHRSQAAVPLILTESLRIDIRLGVDVLQRPCIASHEERIAVRPYQSTIHRRYRTCRTRQCAFQRFNSERLPVRFMKSGNLSCFRSPRHVGSTQNFEPTFRSPLDRSHARKGDHRTALSIVAPCQAYPCPAAQINVTKRALPHNNTTSIHTYKTRRITRYRMSTVREMARIRNSTLQITSFRETTD</sequence>
<keyword evidence="3" id="KW-1185">Reference proteome</keyword>
<feature type="region of interest" description="Disordered" evidence="1">
    <location>
        <begin position="1"/>
        <end position="22"/>
    </location>
</feature>
<evidence type="ECO:0000313" key="3">
    <source>
        <dbReference type="Proteomes" id="UP000305948"/>
    </source>
</evidence>
<proteinExistence type="predicted"/>
<name>A0A5C3ML03_9AGAM</name>
<dbReference type="EMBL" id="ML213546">
    <property type="protein sequence ID" value="TFK45345.1"/>
    <property type="molecule type" value="Genomic_DNA"/>
</dbReference>
<organism evidence="2 3">
    <name type="scientific">Heliocybe sulcata</name>
    <dbReference type="NCBI Taxonomy" id="5364"/>
    <lineage>
        <taxon>Eukaryota</taxon>
        <taxon>Fungi</taxon>
        <taxon>Dikarya</taxon>
        <taxon>Basidiomycota</taxon>
        <taxon>Agaricomycotina</taxon>
        <taxon>Agaricomycetes</taxon>
        <taxon>Gloeophyllales</taxon>
        <taxon>Gloeophyllaceae</taxon>
        <taxon>Heliocybe</taxon>
    </lineage>
</organism>
<evidence type="ECO:0000313" key="2">
    <source>
        <dbReference type="EMBL" id="TFK45345.1"/>
    </source>
</evidence>
<gene>
    <name evidence="2" type="ORF">OE88DRAFT_1223544</name>
</gene>
<dbReference type="Proteomes" id="UP000305948">
    <property type="component" value="Unassembled WGS sequence"/>
</dbReference>